<dbReference type="PANTHER" id="PTHR42776">
    <property type="entry name" value="SERINE PEPTIDASE S9 FAMILY MEMBER"/>
    <property type="match status" value="1"/>
</dbReference>
<keyword evidence="6" id="KW-1185">Reference proteome</keyword>
<dbReference type="GO" id="GO:0006508">
    <property type="term" value="P:proteolysis"/>
    <property type="evidence" value="ECO:0007669"/>
    <property type="project" value="InterPro"/>
</dbReference>
<keyword evidence="2" id="KW-0732">Signal</keyword>
<dbReference type="Gene3D" id="2.120.10.30">
    <property type="entry name" value="TolB, C-terminal domain"/>
    <property type="match status" value="1"/>
</dbReference>
<dbReference type="OrthoDB" id="4269629at2"/>
<gene>
    <name evidence="4" type="ORF">ESZ26_17880</name>
    <name evidence="5" type="ORF">ESZ27_17645</name>
</gene>
<evidence type="ECO:0000313" key="4">
    <source>
        <dbReference type="EMBL" id="TWX54322.1"/>
    </source>
</evidence>
<dbReference type="EMBL" id="VOLQ01000050">
    <property type="protein sequence ID" value="TWX63181.1"/>
    <property type="molecule type" value="Genomic_DNA"/>
</dbReference>
<evidence type="ECO:0000313" key="5">
    <source>
        <dbReference type="EMBL" id="TWX63181.1"/>
    </source>
</evidence>
<dbReference type="SUPFAM" id="SSF53474">
    <property type="entry name" value="alpha/beta-Hydrolases"/>
    <property type="match status" value="1"/>
</dbReference>
<dbReference type="SUPFAM" id="SSF82171">
    <property type="entry name" value="DPP6 N-terminal domain-like"/>
    <property type="match status" value="1"/>
</dbReference>
<reference evidence="5 7" key="1">
    <citation type="submission" date="2019-07" db="EMBL/GenBank/DDBJ databases">
        <title>Genomes of sea-ice associated Colwellia species.</title>
        <authorList>
            <person name="Bowman J.P."/>
        </authorList>
    </citation>
    <scope>NUCLEOTIDE SEQUENCE [LARGE SCALE GENOMIC DNA]</scope>
    <source>
        <strain evidence="4 6">ACAM 607</strain>
        <strain evidence="5 7">IC036</strain>
    </source>
</reference>
<evidence type="ECO:0000259" key="3">
    <source>
        <dbReference type="Pfam" id="PF00326"/>
    </source>
</evidence>
<keyword evidence="1" id="KW-0378">Hydrolase</keyword>
<dbReference type="AlphaFoldDB" id="A0A5C6Q2X4"/>
<dbReference type="InterPro" id="IPR029058">
    <property type="entry name" value="AB_hydrolase_fold"/>
</dbReference>
<dbReference type="PANTHER" id="PTHR42776:SF27">
    <property type="entry name" value="DIPEPTIDYL PEPTIDASE FAMILY MEMBER 6"/>
    <property type="match status" value="1"/>
</dbReference>
<dbReference type="InterPro" id="IPR001375">
    <property type="entry name" value="Peptidase_S9_cat"/>
</dbReference>
<dbReference type="Proteomes" id="UP000321917">
    <property type="component" value="Unassembled WGS sequence"/>
</dbReference>
<protein>
    <submittedName>
        <fullName evidence="5">S9 family peptidase</fullName>
    </submittedName>
</protein>
<name>A0A5C6Q2X4_9GAMM</name>
<comment type="caution">
    <text evidence="5">The sequence shown here is derived from an EMBL/GenBank/DDBJ whole genome shotgun (WGS) entry which is preliminary data.</text>
</comment>
<evidence type="ECO:0000256" key="2">
    <source>
        <dbReference type="SAM" id="SignalP"/>
    </source>
</evidence>
<proteinExistence type="predicted"/>
<dbReference type="EMBL" id="VOLR01000037">
    <property type="protein sequence ID" value="TWX54322.1"/>
    <property type="molecule type" value="Genomic_DNA"/>
</dbReference>
<evidence type="ECO:0000313" key="6">
    <source>
        <dbReference type="Proteomes" id="UP000321525"/>
    </source>
</evidence>
<dbReference type="GO" id="GO:0004252">
    <property type="term" value="F:serine-type endopeptidase activity"/>
    <property type="evidence" value="ECO:0007669"/>
    <property type="project" value="TreeGrafter"/>
</dbReference>
<dbReference type="InterPro" id="IPR011042">
    <property type="entry name" value="6-blade_b-propeller_TolB-like"/>
</dbReference>
<feature type="signal peptide" evidence="2">
    <location>
        <begin position="1"/>
        <end position="26"/>
    </location>
</feature>
<evidence type="ECO:0000256" key="1">
    <source>
        <dbReference type="ARBA" id="ARBA00022801"/>
    </source>
</evidence>
<dbReference type="Proteomes" id="UP000321525">
    <property type="component" value="Unassembled WGS sequence"/>
</dbReference>
<sequence length="667" mass="76674">MYPKTKTKTILTLAFMFFSYCTTAIALENNNMENKLAVKNLNINTLFEEDDYRDVSLSPDGKHLALIQDQKGTPVLIIVAVDTMKAINQISFANNDSVGQYRWANNERLLVFLASKKRNQERKGYYGEIYSINIDEDEGNFIFGVRSLVRRGKIKKGTKDHDYEKHLAHPKIISMLKDDPEHIIISTSQYNDKGMWVFKLNIYEGQIETLAKIDDSKANHRTTQLDYFDARQELWLSSKTQDDITIARYNFDDGSWLYYKPKNASTSLSIISIYKDQKQLVVSDYCGNDTIAICLFDPKTEQLSTLYKVDGYDTNWLYLDNQDSAFAVSYFDEYPQFKILDKKHPLAEKLSDFLGQFVGYHINVSWDQTLETKALISLSSDIQPTLWYLFDRETNKLSYVAHSKKGIDTKQLHPQYSFKFNARDNTPIQGYITLPTKTTTGAVPAVVLVHGGPHARDYWGFNPEVQLLASRGYAVVQVNYRGSKGLGWKFEAAGFGQWGEKIQYDILDGINYLVDKQYIDKSRLCIMGASFGGYSAIQSSIITPDLFKCTIARSGVYDLPLLVEHEEPELAKILIKRVGLENIQKDHSPIHKINLLKTPVLLVHGTKDDRTPLEQAEVLLKQLKKHNKSYEWFEIENEGHNFYKAENRIIYYEKVLQFLNKHNPLTL</sequence>
<feature type="domain" description="Peptidase S9 prolyl oligopeptidase catalytic" evidence="3">
    <location>
        <begin position="459"/>
        <end position="662"/>
    </location>
</feature>
<accession>A0A5C6Q2X4</accession>
<evidence type="ECO:0000313" key="7">
    <source>
        <dbReference type="Proteomes" id="UP000321917"/>
    </source>
</evidence>
<feature type="chain" id="PRO_5022888626" evidence="2">
    <location>
        <begin position="27"/>
        <end position="667"/>
    </location>
</feature>
<organism evidence="5 7">
    <name type="scientific">Colwellia hornerae</name>
    <dbReference type="NCBI Taxonomy" id="89402"/>
    <lineage>
        <taxon>Bacteria</taxon>
        <taxon>Pseudomonadati</taxon>
        <taxon>Pseudomonadota</taxon>
        <taxon>Gammaproteobacteria</taxon>
        <taxon>Alteromonadales</taxon>
        <taxon>Colwelliaceae</taxon>
        <taxon>Colwellia</taxon>
    </lineage>
</organism>
<dbReference type="Gene3D" id="3.40.50.1820">
    <property type="entry name" value="alpha/beta hydrolase"/>
    <property type="match status" value="1"/>
</dbReference>
<dbReference type="Pfam" id="PF00326">
    <property type="entry name" value="Peptidase_S9"/>
    <property type="match status" value="1"/>
</dbReference>